<protein>
    <submittedName>
        <fullName evidence="1">Uncharacterized protein</fullName>
    </submittedName>
</protein>
<proteinExistence type="predicted"/>
<evidence type="ECO:0000313" key="1">
    <source>
        <dbReference type="EMBL" id="KAH9292558.1"/>
    </source>
</evidence>
<name>A0AA38C4G3_TAXCH</name>
<accession>A0AA38C4G3</accession>
<keyword evidence="2" id="KW-1185">Reference proteome</keyword>
<dbReference type="AlphaFoldDB" id="A0AA38C4G3"/>
<reference evidence="1 2" key="1">
    <citation type="journal article" date="2021" name="Nat. Plants">
        <title>The Taxus genome provides insights into paclitaxel biosynthesis.</title>
        <authorList>
            <person name="Xiong X."/>
            <person name="Gou J."/>
            <person name="Liao Q."/>
            <person name="Li Y."/>
            <person name="Zhou Q."/>
            <person name="Bi G."/>
            <person name="Li C."/>
            <person name="Du R."/>
            <person name="Wang X."/>
            <person name="Sun T."/>
            <person name="Guo L."/>
            <person name="Liang H."/>
            <person name="Lu P."/>
            <person name="Wu Y."/>
            <person name="Zhang Z."/>
            <person name="Ro D.K."/>
            <person name="Shang Y."/>
            <person name="Huang S."/>
            <person name="Yan J."/>
        </authorList>
    </citation>
    <scope>NUCLEOTIDE SEQUENCE [LARGE SCALE GENOMIC DNA]</scope>
    <source>
        <strain evidence="1">Ta-2019</strain>
    </source>
</reference>
<dbReference type="EMBL" id="JAHRHJ020002909">
    <property type="protein sequence ID" value="KAH9292558.1"/>
    <property type="molecule type" value="Genomic_DNA"/>
</dbReference>
<comment type="caution">
    <text evidence="1">The sequence shown here is derived from an EMBL/GenBank/DDBJ whole genome shotgun (WGS) entry which is preliminary data.</text>
</comment>
<evidence type="ECO:0000313" key="2">
    <source>
        <dbReference type="Proteomes" id="UP000824469"/>
    </source>
</evidence>
<feature type="non-terminal residue" evidence="1">
    <location>
        <position position="54"/>
    </location>
</feature>
<organism evidence="1 2">
    <name type="scientific">Taxus chinensis</name>
    <name type="common">Chinese yew</name>
    <name type="synonym">Taxus wallichiana var. chinensis</name>
    <dbReference type="NCBI Taxonomy" id="29808"/>
    <lineage>
        <taxon>Eukaryota</taxon>
        <taxon>Viridiplantae</taxon>
        <taxon>Streptophyta</taxon>
        <taxon>Embryophyta</taxon>
        <taxon>Tracheophyta</taxon>
        <taxon>Spermatophyta</taxon>
        <taxon>Pinopsida</taxon>
        <taxon>Pinidae</taxon>
        <taxon>Conifers II</taxon>
        <taxon>Cupressales</taxon>
        <taxon>Taxaceae</taxon>
        <taxon>Taxus</taxon>
    </lineage>
</organism>
<gene>
    <name evidence="1" type="ORF">KI387_042256</name>
</gene>
<dbReference type="Proteomes" id="UP000824469">
    <property type="component" value="Unassembled WGS sequence"/>
</dbReference>
<sequence>MDIGSLGEFESKFSQQEKSTLVNGQYGPNRIVDRGLPNLVAFPRFAYRGQKVDY</sequence>